<dbReference type="Proteomes" id="UP000054359">
    <property type="component" value="Unassembled WGS sequence"/>
</dbReference>
<accession>A0A087T108</accession>
<keyword evidence="1" id="KW-1133">Transmembrane helix</keyword>
<keyword evidence="3" id="KW-1185">Reference proteome</keyword>
<evidence type="ECO:0000313" key="3">
    <source>
        <dbReference type="Proteomes" id="UP000054359"/>
    </source>
</evidence>
<reference evidence="2 3" key="1">
    <citation type="submission" date="2013-11" db="EMBL/GenBank/DDBJ databases">
        <title>Genome sequencing of Stegodyphus mimosarum.</title>
        <authorList>
            <person name="Bechsgaard J."/>
        </authorList>
    </citation>
    <scope>NUCLEOTIDE SEQUENCE [LARGE SCALE GENOMIC DNA]</scope>
</reference>
<feature type="transmembrane region" description="Helical" evidence="1">
    <location>
        <begin position="36"/>
        <end position="59"/>
    </location>
</feature>
<keyword evidence="1" id="KW-0472">Membrane</keyword>
<gene>
    <name evidence="2" type="ORF">X975_14359</name>
</gene>
<evidence type="ECO:0000256" key="1">
    <source>
        <dbReference type="SAM" id="Phobius"/>
    </source>
</evidence>
<sequence length="61" mass="7235">MKENGLSLSMASLYSDADIHKVPFHQKEIDNKKYDLYIFLIMNFLFLSNIKLNFSLFLFNL</sequence>
<feature type="non-terminal residue" evidence="2">
    <location>
        <position position="61"/>
    </location>
</feature>
<dbReference type="EMBL" id="KK112890">
    <property type="protein sequence ID" value="KFM58797.1"/>
    <property type="molecule type" value="Genomic_DNA"/>
</dbReference>
<organism evidence="2 3">
    <name type="scientific">Stegodyphus mimosarum</name>
    <name type="common">African social velvet spider</name>
    <dbReference type="NCBI Taxonomy" id="407821"/>
    <lineage>
        <taxon>Eukaryota</taxon>
        <taxon>Metazoa</taxon>
        <taxon>Ecdysozoa</taxon>
        <taxon>Arthropoda</taxon>
        <taxon>Chelicerata</taxon>
        <taxon>Arachnida</taxon>
        <taxon>Araneae</taxon>
        <taxon>Araneomorphae</taxon>
        <taxon>Entelegynae</taxon>
        <taxon>Eresoidea</taxon>
        <taxon>Eresidae</taxon>
        <taxon>Stegodyphus</taxon>
    </lineage>
</organism>
<protein>
    <submittedName>
        <fullName evidence="2">Uncharacterized protein</fullName>
    </submittedName>
</protein>
<proteinExistence type="predicted"/>
<dbReference type="AlphaFoldDB" id="A0A087T108"/>
<name>A0A087T108_STEMI</name>
<evidence type="ECO:0000313" key="2">
    <source>
        <dbReference type="EMBL" id="KFM58797.1"/>
    </source>
</evidence>
<keyword evidence="1" id="KW-0812">Transmembrane</keyword>